<feature type="transmembrane region" description="Helical" evidence="1">
    <location>
        <begin position="169"/>
        <end position="189"/>
    </location>
</feature>
<organism evidence="2 4">
    <name type="scientific">Sulfuracidifex tepidarius</name>
    <dbReference type="NCBI Taxonomy" id="1294262"/>
    <lineage>
        <taxon>Archaea</taxon>
        <taxon>Thermoproteota</taxon>
        <taxon>Thermoprotei</taxon>
        <taxon>Sulfolobales</taxon>
        <taxon>Sulfolobaceae</taxon>
        <taxon>Sulfuracidifex</taxon>
    </lineage>
</organism>
<dbReference type="Proteomes" id="UP000322983">
    <property type="component" value="Chromosome"/>
</dbReference>
<protein>
    <recommendedName>
        <fullName evidence="6">ABC-2 type transporter domain-containing protein</fullName>
    </recommendedName>
</protein>
<evidence type="ECO:0000313" key="3">
    <source>
        <dbReference type="EMBL" id="BBG26399.1"/>
    </source>
</evidence>
<dbReference type="STRING" id="1294262.GCA_001316085_02757"/>
<evidence type="ECO:0008006" key="6">
    <source>
        <dbReference type="Google" id="ProtNLM"/>
    </source>
</evidence>
<reference evidence="2 4" key="2">
    <citation type="journal article" date="2020" name="Int. J. Syst. Evol. Microbiol.">
        <title>Sulfuracidifex tepidarius gen. nov., sp. nov. and transfer of Sulfolobus metallicus Huber and Stetter 1992 to the genus Sulfuracidifex as Sulfuracidifex metallicus comb. nov.</title>
        <authorList>
            <person name="Itoh T."/>
            <person name="Miura T."/>
            <person name="Sakai H.D."/>
            <person name="Kato S."/>
            <person name="Ohkuma M."/>
            <person name="Takashina T."/>
        </authorList>
    </citation>
    <scope>NUCLEOTIDE SEQUENCE [LARGE SCALE GENOMIC DNA]</scope>
    <source>
        <strain evidence="2 4">IC-006</strain>
        <strain evidence="3">IC-007</strain>
    </source>
</reference>
<dbReference type="Proteomes" id="UP000325030">
    <property type="component" value="Chromosome"/>
</dbReference>
<accession>A0A510DTU7</accession>
<dbReference type="EMBL" id="AP018929">
    <property type="protein sequence ID" value="BBG23652.1"/>
    <property type="molecule type" value="Genomic_DNA"/>
</dbReference>
<feature type="transmembrane region" description="Helical" evidence="1">
    <location>
        <begin position="240"/>
        <end position="258"/>
    </location>
</feature>
<feature type="transmembrane region" description="Helical" evidence="1">
    <location>
        <begin position="61"/>
        <end position="81"/>
    </location>
</feature>
<evidence type="ECO:0000313" key="2">
    <source>
        <dbReference type="EMBL" id="BBG23652.1"/>
    </source>
</evidence>
<dbReference type="KEGG" id="step:IC006_0940"/>
<dbReference type="Pfam" id="PF12679">
    <property type="entry name" value="ABC2_membrane_2"/>
    <property type="match status" value="1"/>
</dbReference>
<feature type="transmembrane region" description="Helical" evidence="1">
    <location>
        <begin position="24"/>
        <end position="41"/>
    </location>
</feature>
<keyword evidence="1" id="KW-1133">Transmembrane helix</keyword>
<reference evidence="5" key="1">
    <citation type="submission" date="2018-09" db="EMBL/GenBank/DDBJ databases">
        <title>Complete Genome Sequencing of Sulfolobus sp. JCM 16834.</title>
        <authorList>
            <person name="Kato S."/>
            <person name="Itoh T."/>
            <person name="Ohkuma M."/>
        </authorList>
    </citation>
    <scope>NUCLEOTIDE SEQUENCE [LARGE SCALE GENOMIC DNA]</scope>
    <source>
        <strain evidence="5">IC-007</strain>
    </source>
</reference>
<dbReference type="PANTHER" id="PTHR37305">
    <property type="entry name" value="INTEGRAL MEMBRANE PROTEIN-RELATED"/>
    <property type="match status" value="1"/>
</dbReference>
<feature type="transmembrane region" description="Helical" evidence="1">
    <location>
        <begin position="142"/>
        <end position="162"/>
    </location>
</feature>
<gene>
    <name evidence="2" type="ORF">IC006_0940</name>
    <name evidence="3" type="ORF">IC007_0907</name>
</gene>
<proteinExistence type="predicted"/>
<dbReference type="AlphaFoldDB" id="A0A510DTU7"/>
<evidence type="ECO:0000313" key="5">
    <source>
        <dbReference type="Proteomes" id="UP000325030"/>
    </source>
</evidence>
<feature type="transmembrane region" description="Helical" evidence="1">
    <location>
        <begin position="102"/>
        <end position="122"/>
    </location>
</feature>
<name>A0A510DTU7_9CREN</name>
<dbReference type="EMBL" id="AP018930">
    <property type="protein sequence ID" value="BBG26399.1"/>
    <property type="molecule type" value="Genomic_DNA"/>
</dbReference>
<accession>A0A510E1M6</accession>
<evidence type="ECO:0000313" key="4">
    <source>
        <dbReference type="Proteomes" id="UP000322983"/>
    </source>
</evidence>
<sequence>MSSVAGVKDIFYYNTLFYVRTKRFQIMLPLAVLISFINTFLVDFHVVTKPASAFLFTEANLGYSEILFILIASMFAGDLVSRDFSKEGLFILTQPFNREKIFAVKFLSSILAVVLVVLAYLAGSFASTFILYHSIIPTWWEIVGISIVGIISLVSFVSLFSASVKSPTVSITISIFVLLIGFPLVQSIMGDLNKEPFFLVTYALQSITDLAQRVYPPHVVRVLSPTGDSVTYNPTVPESIAIFLAYMLLGIVLCLVIYRKRQLTDV</sequence>
<keyword evidence="1" id="KW-0472">Membrane</keyword>
<keyword evidence="4" id="KW-1185">Reference proteome</keyword>
<keyword evidence="1" id="KW-0812">Transmembrane</keyword>
<dbReference type="PANTHER" id="PTHR37305:SF1">
    <property type="entry name" value="MEMBRANE PROTEIN"/>
    <property type="match status" value="1"/>
</dbReference>
<evidence type="ECO:0000256" key="1">
    <source>
        <dbReference type="SAM" id="Phobius"/>
    </source>
</evidence>